<evidence type="ECO:0000313" key="1">
    <source>
        <dbReference type="EMBL" id="AEE52783.1"/>
    </source>
</evidence>
<gene>
    <name evidence="1" type="ordered locus">Halhy_4955</name>
</gene>
<dbReference type="eggNOG" id="COG2706">
    <property type="taxonomic scope" value="Bacteria"/>
</dbReference>
<proteinExistence type="predicted"/>
<evidence type="ECO:0008006" key="3">
    <source>
        <dbReference type="Google" id="ProtNLM"/>
    </source>
</evidence>
<reference key="2">
    <citation type="submission" date="2011-04" db="EMBL/GenBank/DDBJ databases">
        <title>Complete sequence of chromosome of Haliscomenobacter hydrossis DSM 1100.</title>
        <authorList>
            <consortium name="US DOE Joint Genome Institute (JGI-PGF)"/>
            <person name="Lucas S."/>
            <person name="Han J."/>
            <person name="Lapidus A."/>
            <person name="Bruce D."/>
            <person name="Goodwin L."/>
            <person name="Pitluck S."/>
            <person name="Peters L."/>
            <person name="Kyrpides N."/>
            <person name="Mavromatis K."/>
            <person name="Ivanova N."/>
            <person name="Ovchinnikova G."/>
            <person name="Pagani I."/>
            <person name="Daligault H."/>
            <person name="Detter J.C."/>
            <person name="Han C."/>
            <person name="Land M."/>
            <person name="Hauser L."/>
            <person name="Markowitz V."/>
            <person name="Cheng J.-F."/>
            <person name="Hugenholtz P."/>
            <person name="Woyke T."/>
            <person name="Wu D."/>
            <person name="Verbarg S."/>
            <person name="Frueling A."/>
            <person name="Brambilla E."/>
            <person name="Klenk H.-P."/>
            <person name="Eisen J.A."/>
        </authorList>
    </citation>
    <scope>NUCLEOTIDE SEQUENCE</scope>
    <source>
        <strain>DSM 1100</strain>
    </source>
</reference>
<dbReference type="EMBL" id="CP002691">
    <property type="protein sequence ID" value="AEE52783.1"/>
    <property type="molecule type" value="Genomic_DNA"/>
</dbReference>
<dbReference type="SUPFAM" id="SSF50969">
    <property type="entry name" value="YVTN repeat-like/Quinoprotein amine dehydrogenase"/>
    <property type="match status" value="1"/>
</dbReference>
<accession>F4L151</accession>
<dbReference type="RefSeq" id="WP_013767318.1">
    <property type="nucleotide sequence ID" value="NC_015510.1"/>
</dbReference>
<organism evidence="1 2">
    <name type="scientific">Haliscomenobacter hydrossis (strain ATCC 27775 / DSM 1100 / LMG 10767 / O)</name>
    <dbReference type="NCBI Taxonomy" id="760192"/>
    <lineage>
        <taxon>Bacteria</taxon>
        <taxon>Pseudomonadati</taxon>
        <taxon>Bacteroidota</taxon>
        <taxon>Saprospiria</taxon>
        <taxon>Saprospirales</taxon>
        <taxon>Haliscomenobacteraceae</taxon>
        <taxon>Haliscomenobacter</taxon>
    </lineage>
</organism>
<reference evidence="1 2" key="1">
    <citation type="journal article" date="2011" name="Stand. Genomic Sci.">
        <title>Complete genome sequence of Haliscomenobacter hydrossis type strain (O).</title>
        <authorList>
            <consortium name="US DOE Joint Genome Institute (JGI-PGF)"/>
            <person name="Daligault H."/>
            <person name="Lapidus A."/>
            <person name="Zeytun A."/>
            <person name="Nolan M."/>
            <person name="Lucas S."/>
            <person name="Del Rio T.G."/>
            <person name="Tice H."/>
            <person name="Cheng J.F."/>
            <person name="Tapia R."/>
            <person name="Han C."/>
            <person name="Goodwin L."/>
            <person name="Pitluck S."/>
            <person name="Liolios K."/>
            <person name="Pagani I."/>
            <person name="Ivanova N."/>
            <person name="Huntemann M."/>
            <person name="Mavromatis K."/>
            <person name="Mikhailova N."/>
            <person name="Pati A."/>
            <person name="Chen A."/>
            <person name="Palaniappan K."/>
            <person name="Land M."/>
            <person name="Hauser L."/>
            <person name="Brambilla E.M."/>
            <person name="Rohde M."/>
            <person name="Verbarg S."/>
            <person name="Goker M."/>
            <person name="Bristow J."/>
            <person name="Eisen J.A."/>
            <person name="Markowitz V."/>
            <person name="Hugenholtz P."/>
            <person name="Kyrpides N.C."/>
            <person name="Klenk H.P."/>
            <person name="Woyke T."/>
        </authorList>
    </citation>
    <scope>NUCLEOTIDE SEQUENCE [LARGE SCALE GENOMIC DNA]</scope>
    <source>
        <strain evidence="2">ATCC 27775 / DSM 1100 / LMG 10767 / O</strain>
    </source>
</reference>
<dbReference type="Proteomes" id="UP000008461">
    <property type="component" value="Chromosome"/>
</dbReference>
<dbReference type="AlphaFoldDB" id="F4L151"/>
<dbReference type="KEGG" id="hhy:Halhy_4955"/>
<keyword evidence="2" id="KW-1185">Reference proteome</keyword>
<sequence length="268" mass="30536">MTPKQNNSLLLLKFLLSLILFAFITISSLAQTSTELFRVKSRHATQAVAVDSLHFYAISNARIVKYRKTSQDSIATWSGPLKHLNSGIVIQGKLYCVNSNYPEKPMASSVEIFDPKTLQHIGNHSFGIYEGSCTWLDWYQGHWYAYFAQYENDGGEPGKGVAYSTLVQFDAEWRRTASWILPKTLVERLRPMNLSGGTFNKDGLLYCSPHHDLELYILRIPKIGYELEWLKTISVPFQGQGIAIDRFQKNVLYGIHRGNREVIALKLE</sequence>
<evidence type="ECO:0000313" key="2">
    <source>
        <dbReference type="Proteomes" id="UP000008461"/>
    </source>
</evidence>
<name>F4L151_HALH1</name>
<dbReference type="STRING" id="760192.Halhy_4955"/>
<dbReference type="InterPro" id="IPR011044">
    <property type="entry name" value="Quino_amine_DH_bsu"/>
</dbReference>
<dbReference type="HOGENOM" id="CLU_071542_0_0_10"/>
<dbReference type="OrthoDB" id="839202at2"/>
<protein>
    <recommendedName>
        <fullName evidence="3">Glutamine cyclotransferase</fullName>
    </recommendedName>
</protein>